<comment type="subcellular location">
    <subcellularLocation>
        <location evidence="1">Nucleus</location>
        <location evidence="1">Nucleolus</location>
    </subcellularLocation>
</comment>
<proteinExistence type="inferred from homology"/>
<accession>A0A5M6BPJ3</accession>
<feature type="region of interest" description="Disordered" evidence="6">
    <location>
        <begin position="1"/>
        <end position="87"/>
    </location>
</feature>
<feature type="compositionally biased region" description="Low complexity" evidence="6">
    <location>
        <begin position="29"/>
        <end position="38"/>
    </location>
</feature>
<keyword evidence="4" id="KW-0539">Nucleus</keyword>
<evidence type="ECO:0000313" key="8">
    <source>
        <dbReference type="Proteomes" id="UP000322225"/>
    </source>
</evidence>
<dbReference type="GO" id="GO:0000447">
    <property type="term" value="P:endonucleolytic cleavage in ITS1 to separate SSU-rRNA from 5.8S rRNA and LSU-rRNA from tricistronic rRNA transcript (SSU-rRNA, 5.8S rRNA, LSU-rRNA)"/>
    <property type="evidence" value="ECO:0007669"/>
    <property type="project" value="TreeGrafter"/>
</dbReference>
<evidence type="ECO:0000256" key="1">
    <source>
        <dbReference type="ARBA" id="ARBA00004604"/>
    </source>
</evidence>
<dbReference type="InterPro" id="IPR035979">
    <property type="entry name" value="RBD_domain_sf"/>
</dbReference>
<feature type="compositionally biased region" description="Basic and acidic residues" evidence="6">
    <location>
        <begin position="255"/>
        <end position="284"/>
    </location>
</feature>
<dbReference type="GO" id="GO:0000472">
    <property type="term" value="P:endonucleolytic cleavage to generate mature 5'-end of SSU-rRNA from (SSU-rRNA, 5.8S rRNA, LSU-rRNA)"/>
    <property type="evidence" value="ECO:0007669"/>
    <property type="project" value="TreeGrafter"/>
</dbReference>
<dbReference type="InterPro" id="IPR039119">
    <property type="entry name" value="ABT1/Esf2"/>
</dbReference>
<dbReference type="OrthoDB" id="287393at2759"/>
<evidence type="ECO:0000256" key="4">
    <source>
        <dbReference type="ARBA" id="ARBA00023242"/>
    </source>
</evidence>
<dbReference type="GO" id="GO:0003723">
    <property type="term" value="F:RNA binding"/>
    <property type="evidence" value="ECO:0007669"/>
    <property type="project" value="UniProtKB-KW"/>
</dbReference>
<comment type="similarity">
    <text evidence="2">Belongs to the ESF2/ABP1 family.</text>
</comment>
<keyword evidence="3" id="KW-0694">RNA-binding</keyword>
<evidence type="ECO:0000313" key="7">
    <source>
        <dbReference type="EMBL" id="WWD15703.1"/>
    </source>
</evidence>
<dbReference type="Proteomes" id="UP000322225">
    <property type="component" value="Chromosome 1"/>
</dbReference>
<name>A0A5M6BPJ3_9TREE</name>
<feature type="region of interest" description="Disordered" evidence="6">
    <location>
        <begin position="233"/>
        <end position="292"/>
    </location>
</feature>
<gene>
    <name evidence="7" type="ORF">CI109_100125</name>
</gene>
<protein>
    <recommendedName>
        <fullName evidence="5">18S rRNA factor 2</fullName>
    </recommendedName>
</protein>
<dbReference type="SUPFAM" id="SSF54928">
    <property type="entry name" value="RNA-binding domain, RBD"/>
    <property type="match status" value="1"/>
</dbReference>
<evidence type="ECO:0000256" key="3">
    <source>
        <dbReference type="ARBA" id="ARBA00022884"/>
    </source>
</evidence>
<dbReference type="RefSeq" id="XP_031857752.1">
    <property type="nucleotide sequence ID" value="XM_032007966.1"/>
</dbReference>
<dbReference type="CDD" id="cd12263">
    <property type="entry name" value="RRM_ABT1_like"/>
    <property type="match status" value="1"/>
</dbReference>
<evidence type="ECO:0000256" key="6">
    <source>
        <dbReference type="SAM" id="MobiDB-lite"/>
    </source>
</evidence>
<dbReference type="InterPro" id="IPR034353">
    <property type="entry name" value="ABT1/ESF2_RRM"/>
</dbReference>
<dbReference type="GO" id="GO:0005730">
    <property type="term" value="C:nucleolus"/>
    <property type="evidence" value="ECO:0007669"/>
    <property type="project" value="UniProtKB-SubCell"/>
</dbReference>
<dbReference type="GO" id="GO:0000480">
    <property type="term" value="P:endonucleolytic cleavage in 5'-ETS of tricistronic rRNA transcript (SSU-rRNA, 5.8S rRNA, LSU-rRNA)"/>
    <property type="evidence" value="ECO:0007669"/>
    <property type="project" value="TreeGrafter"/>
</dbReference>
<evidence type="ECO:0000256" key="5">
    <source>
        <dbReference type="ARBA" id="ARBA00032634"/>
    </source>
</evidence>
<dbReference type="PANTHER" id="PTHR12311:SF7">
    <property type="entry name" value="ACTIVATOR OF BASAL TRANSCRIPTION 1"/>
    <property type="match status" value="1"/>
</dbReference>
<dbReference type="EMBL" id="CP144051">
    <property type="protein sequence ID" value="WWD15703.1"/>
    <property type="molecule type" value="Genomic_DNA"/>
</dbReference>
<reference evidence="7" key="1">
    <citation type="submission" date="2017-08" db="EMBL/GenBank/DDBJ databases">
        <authorList>
            <person name="Cuomo C."/>
            <person name="Billmyre B."/>
            <person name="Heitman J."/>
        </authorList>
    </citation>
    <scope>NUCLEOTIDE SEQUENCE</scope>
    <source>
        <strain evidence="7">CBS 12478</strain>
    </source>
</reference>
<reference evidence="7" key="2">
    <citation type="submission" date="2024-01" db="EMBL/GenBank/DDBJ databases">
        <title>Comparative genomics of Cryptococcus and Kwoniella reveals pathogenesis evolution and contrasting modes of karyotype evolution via chromosome fusion or intercentromeric recombination.</title>
        <authorList>
            <person name="Coelho M.A."/>
            <person name="David-Palma M."/>
            <person name="Shea T."/>
            <person name="Bowers K."/>
            <person name="McGinley-Smith S."/>
            <person name="Mohammad A.W."/>
            <person name="Gnirke A."/>
            <person name="Yurkov A.M."/>
            <person name="Nowrousian M."/>
            <person name="Sun S."/>
            <person name="Cuomo C.A."/>
            <person name="Heitman J."/>
        </authorList>
    </citation>
    <scope>NUCLEOTIDE SEQUENCE</scope>
    <source>
        <strain evidence="7">CBS 12478</strain>
    </source>
</reference>
<feature type="compositionally biased region" description="Polar residues" evidence="6">
    <location>
        <begin position="118"/>
        <end position="128"/>
    </location>
</feature>
<dbReference type="AlphaFoldDB" id="A0A5M6BPJ3"/>
<evidence type="ECO:0000256" key="2">
    <source>
        <dbReference type="ARBA" id="ARBA00005819"/>
    </source>
</evidence>
<dbReference type="GO" id="GO:0034462">
    <property type="term" value="P:small-subunit processome assembly"/>
    <property type="evidence" value="ECO:0007669"/>
    <property type="project" value="TreeGrafter"/>
</dbReference>
<dbReference type="KEGG" id="ksn:43592138"/>
<organism evidence="7 8">
    <name type="scientific">Kwoniella shandongensis</name>
    <dbReference type="NCBI Taxonomy" id="1734106"/>
    <lineage>
        <taxon>Eukaryota</taxon>
        <taxon>Fungi</taxon>
        <taxon>Dikarya</taxon>
        <taxon>Basidiomycota</taxon>
        <taxon>Agaricomycotina</taxon>
        <taxon>Tremellomycetes</taxon>
        <taxon>Tremellales</taxon>
        <taxon>Cryptococcaceae</taxon>
        <taxon>Kwoniella</taxon>
    </lineage>
</organism>
<keyword evidence="8" id="KW-1185">Reference proteome</keyword>
<dbReference type="GeneID" id="43592138"/>
<feature type="compositionally biased region" description="Basic residues" evidence="6">
    <location>
        <begin position="62"/>
        <end position="75"/>
    </location>
</feature>
<feature type="region of interest" description="Disordered" evidence="6">
    <location>
        <begin position="108"/>
        <end position="128"/>
    </location>
</feature>
<sequence length="292" mass="31995">MEPTSKKISKRARDAEVDVNSEGDDDHPSPSSSTSKLPLARAESPSPSHEDEDQLAGSSTSRKPKHVKKKAKKTKSPGIVYISRLPPGMTPQKVRHLMGRWGDVGKVYAQRPDAPSGHNPNVSQPKKQKHASANFTEAWVEFLDKSIAKTVASMLNAQVIGGKKGDRWRDDIWTMKYLSGFKWEMLGEQVAYERQAHNARLRTEIARSKTEQSEYLKNVELARVLKKREAKKVETSASGGAGAGQSAPAAAGIDSEGRAKGESKGYRQRQVVDKGKSFEGKGMDKVLGNVFG</sequence>
<dbReference type="Gene3D" id="3.30.70.330">
    <property type="match status" value="1"/>
</dbReference>
<dbReference type="PANTHER" id="PTHR12311">
    <property type="entry name" value="ACTIVATOR OF BASAL TRANSCRIPTION 1"/>
    <property type="match status" value="1"/>
</dbReference>
<dbReference type="InterPro" id="IPR012677">
    <property type="entry name" value="Nucleotide-bd_a/b_plait_sf"/>
</dbReference>